<keyword evidence="1" id="KW-0732">Signal</keyword>
<protein>
    <submittedName>
        <fullName evidence="2">Maltose operon protein</fullName>
    </submittedName>
</protein>
<sequence length="288" mass="31000">MYADKWLAMGLLATLLSGCALAPEPVEEGHVVSTDWLAQSPDCCQGLADLPPTAMQLETRQVLVFDADTPVHAFASGKSPFHALDLPTDVGPVQVEVTSEVMRDRRGSLEVIAPTLLLLDREGRVQRRLDWQAFDYRPSRGLAPDRLTASLGINPSVEAARLVVLTTSEALAATTEVLHPSRARAQARHLADPALTNPRARHVARGEVVLRVSVLGEQGRWSKTRPAGASLPPAVTEGSALDGLAIRRLIRAALKADDIDLAMALAERAEGAGETGTRAWLAEQLRVR</sequence>
<feature type="chain" id="PRO_5016256344" evidence="1">
    <location>
        <begin position="23"/>
        <end position="288"/>
    </location>
</feature>
<dbReference type="RefSeq" id="WP_181463078.1">
    <property type="nucleotide sequence ID" value="NZ_QLSX01000006.1"/>
</dbReference>
<dbReference type="InterPro" id="IPR010794">
    <property type="entry name" value="MalM"/>
</dbReference>
<reference evidence="2 3" key="1">
    <citation type="submission" date="2018-06" db="EMBL/GenBank/DDBJ databases">
        <title>Comparative analysis of microorganisms from saline springs in Andes Mountain Range, Colombia.</title>
        <authorList>
            <person name="Rubin E."/>
        </authorList>
    </citation>
    <scope>NUCLEOTIDE SEQUENCE [LARGE SCALE GENOMIC DNA]</scope>
    <source>
        <strain evidence="2 3">USBA-857</strain>
    </source>
</reference>
<dbReference type="GO" id="GO:0008643">
    <property type="term" value="P:carbohydrate transport"/>
    <property type="evidence" value="ECO:0007669"/>
    <property type="project" value="InterPro"/>
</dbReference>
<evidence type="ECO:0000256" key="1">
    <source>
        <dbReference type="SAM" id="SignalP"/>
    </source>
</evidence>
<feature type="signal peptide" evidence="1">
    <location>
        <begin position="1"/>
        <end position="22"/>
    </location>
</feature>
<dbReference type="GO" id="GO:0042597">
    <property type="term" value="C:periplasmic space"/>
    <property type="evidence" value="ECO:0007669"/>
    <property type="project" value="InterPro"/>
</dbReference>
<evidence type="ECO:0000313" key="3">
    <source>
        <dbReference type="Proteomes" id="UP000249700"/>
    </source>
</evidence>
<dbReference type="Pfam" id="PF07148">
    <property type="entry name" value="MalM"/>
    <property type="match status" value="1"/>
</dbReference>
<dbReference type="EMBL" id="QLSX01000006">
    <property type="protein sequence ID" value="RAR60997.1"/>
    <property type="molecule type" value="Genomic_DNA"/>
</dbReference>
<comment type="caution">
    <text evidence="2">The sequence shown here is derived from an EMBL/GenBank/DDBJ whole genome shotgun (WGS) entry which is preliminary data.</text>
</comment>
<name>A0A328XYR4_9GAMM</name>
<organism evidence="2 3">
    <name type="scientific">Onishia taeanensis</name>
    <dbReference type="NCBI Taxonomy" id="284577"/>
    <lineage>
        <taxon>Bacteria</taxon>
        <taxon>Pseudomonadati</taxon>
        <taxon>Pseudomonadota</taxon>
        <taxon>Gammaproteobacteria</taxon>
        <taxon>Oceanospirillales</taxon>
        <taxon>Halomonadaceae</taxon>
        <taxon>Onishia</taxon>
    </lineage>
</organism>
<gene>
    <name evidence="2" type="ORF">BCL93_106203</name>
</gene>
<evidence type="ECO:0000313" key="2">
    <source>
        <dbReference type="EMBL" id="RAR60997.1"/>
    </source>
</evidence>
<dbReference type="PROSITE" id="PS51257">
    <property type="entry name" value="PROKAR_LIPOPROTEIN"/>
    <property type="match status" value="1"/>
</dbReference>
<proteinExistence type="predicted"/>
<accession>A0A328XYR4</accession>
<dbReference type="Proteomes" id="UP000249700">
    <property type="component" value="Unassembled WGS sequence"/>
</dbReference>
<dbReference type="AlphaFoldDB" id="A0A328XYR4"/>